<gene>
    <name evidence="1" type="ORF">Tdes44962_MAKER00870</name>
</gene>
<comment type="caution">
    <text evidence="1">The sequence shown here is derived from an EMBL/GenBank/DDBJ whole genome shotgun (WGS) entry which is preliminary data.</text>
</comment>
<dbReference type="Proteomes" id="UP001138500">
    <property type="component" value="Unassembled WGS sequence"/>
</dbReference>
<proteinExistence type="predicted"/>
<accession>A0A9W7SLA4</accession>
<dbReference type="EMBL" id="RIBY02002311">
    <property type="protein sequence ID" value="KAH9819881.1"/>
    <property type="molecule type" value="Genomic_DNA"/>
</dbReference>
<sequence>MTLSPSQPGSRSWKVVQDAWRDVGFGSADPGTGLQTNAADYDVVMALLLSEHFRSRVYEVSTADITTHSAQEQKARLIEK</sequence>
<organism evidence="1 2">
    <name type="scientific">Teratosphaeria destructans</name>
    <dbReference type="NCBI Taxonomy" id="418781"/>
    <lineage>
        <taxon>Eukaryota</taxon>
        <taxon>Fungi</taxon>
        <taxon>Dikarya</taxon>
        <taxon>Ascomycota</taxon>
        <taxon>Pezizomycotina</taxon>
        <taxon>Dothideomycetes</taxon>
        <taxon>Dothideomycetidae</taxon>
        <taxon>Mycosphaerellales</taxon>
        <taxon>Teratosphaeriaceae</taxon>
        <taxon>Teratosphaeria</taxon>
    </lineage>
</organism>
<keyword evidence="2" id="KW-1185">Reference proteome</keyword>
<dbReference type="AlphaFoldDB" id="A0A9W7SLA4"/>
<name>A0A9W7SLA4_9PEZI</name>
<reference evidence="1 2" key="1">
    <citation type="journal article" date="2018" name="IMA Fungus">
        <title>IMA Genome-F 10: Nine draft genome sequences of Claviceps purpurea s.lat., including C. arundinis, C. humidiphila, and C. cf. spartinae, pseudomolecules for the pitch canker pathogen Fusarium circinatum, draft genome of Davidsoniella eucalypti, Grosmannia galeiformis, Quambalaria eucalypti, and Teratosphaeria destructans.</title>
        <authorList>
            <person name="Wingfield B.D."/>
            <person name="Liu M."/>
            <person name="Nguyen H.D."/>
            <person name="Lane F.A."/>
            <person name="Morgan S.W."/>
            <person name="De Vos L."/>
            <person name="Wilken P.M."/>
            <person name="Duong T.A."/>
            <person name="Aylward J."/>
            <person name="Coetzee M.P."/>
            <person name="Dadej K."/>
            <person name="De Beer Z.W."/>
            <person name="Findlay W."/>
            <person name="Havenga M."/>
            <person name="Kolarik M."/>
            <person name="Menzies J.G."/>
            <person name="Naidoo K."/>
            <person name="Pochopski O."/>
            <person name="Shoukouhi P."/>
            <person name="Santana Q.C."/>
            <person name="Seifert K.A."/>
            <person name="Soal N."/>
            <person name="Steenkamp E.T."/>
            <person name="Tatham C.T."/>
            <person name="van der Nest M.A."/>
            <person name="Wingfield M.J."/>
        </authorList>
    </citation>
    <scope>NUCLEOTIDE SEQUENCE [LARGE SCALE GENOMIC DNA]</scope>
    <source>
        <strain evidence="1">CMW44962</strain>
    </source>
</reference>
<protein>
    <submittedName>
        <fullName evidence="1">Uncharacterized protein</fullName>
    </submittedName>
</protein>
<evidence type="ECO:0000313" key="1">
    <source>
        <dbReference type="EMBL" id="KAH9819881.1"/>
    </source>
</evidence>
<reference evidence="1 2" key="2">
    <citation type="journal article" date="2021" name="Curr. Genet.">
        <title>Genetic response to nitrogen starvation in the aggressive Eucalyptus foliar pathogen Teratosphaeria destructans.</title>
        <authorList>
            <person name="Havenga M."/>
            <person name="Wingfield B.D."/>
            <person name="Wingfield M.J."/>
            <person name="Dreyer L.L."/>
            <person name="Roets F."/>
            <person name="Aylward J."/>
        </authorList>
    </citation>
    <scope>NUCLEOTIDE SEQUENCE [LARGE SCALE GENOMIC DNA]</scope>
    <source>
        <strain evidence="1">CMW44962</strain>
    </source>
</reference>
<evidence type="ECO:0000313" key="2">
    <source>
        <dbReference type="Proteomes" id="UP001138500"/>
    </source>
</evidence>